<evidence type="ECO:0000313" key="2">
    <source>
        <dbReference type="Proteomes" id="UP000323297"/>
    </source>
</evidence>
<sequence>MWYTAIWSGISMAGFTKIPVSWLTRGNTTELEQALGRAAYLAKRETKATGDCERNFGSSRS</sequence>
<dbReference type="AlphaFoldDB" id="A0A5B0SU34"/>
<name>A0A5B0SU34_9ENTR</name>
<accession>A0A5B0SU34</accession>
<proteinExistence type="predicted"/>
<gene>
    <name evidence="1" type="ORF">D3H66_20965</name>
</gene>
<reference evidence="1 2" key="1">
    <citation type="submission" date="2019-08" db="EMBL/GenBank/DDBJ databases">
        <title>Draft genome sequence of Citrobacter portucalensis strain isolated from green turtle.</title>
        <authorList>
            <person name="Fernandes M.R."/>
            <person name="Sellera F.P."/>
            <person name="Goldeberg D.W."/>
            <person name="Costa D.C."/>
            <person name="Lincopan N."/>
        </authorList>
    </citation>
    <scope>NUCLEOTIDE SEQUENCE [LARGE SCALE GENOMIC DNA]</scope>
    <source>
        <strain evidence="1 2">TV06</strain>
    </source>
</reference>
<dbReference type="RefSeq" id="WP_131380062.1">
    <property type="nucleotide sequence ID" value="NZ_VTZD01000028.1"/>
</dbReference>
<protein>
    <submittedName>
        <fullName evidence="1">Inovirus Gp2 family protein</fullName>
    </submittedName>
</protein>
<comment type="caution">
    <text evidence="1">The sequence shown here is derived from an EMBL/GenBank/DDBJ whole genome shotgun (WGS) entry which is preliminary data.</text>
</comment>
<organism evidence="1 2">
    <name type="scientific">Citrobacter portucalensis</name>
    <dbReference type="NCBI Taxonomy" id="1639133"/>
    <lineage>
        <taxon>Bacteria</taxon>
        <taxon>Pseudomonadati</taxon>
        <taxon>Pseudomonadota</taxon>
        <taxon>Gammaproteobacteria</taxon>
        <taxon>Enterobacterales</taxon>
        <taxon>Enterobacteriaceae</taxon>
        <taxon>Citrobacter</taxon>
        <taxon>Citrobacter freundii complex</taxon>
    </lineage>
</organism>
<dbReference type="Proteomes" id="UP000323297">
    <property type="component" value="Unassembled WGS sequence"/>
</dbReference>
<dbReference type="EMBL" id="VTZD01000028">
    <property type="protein sequence ID" value="KAA1141450.1"/>
    <property type="molecule type" value="Genomic_DNA"/>
</dbReference>
<evidence type="ECO:0000313" key="1">
    <source>
        <dbReference type="EMBL" id="KAA1141450.1"/>
    </source>
</evidence>